<keyword evidence="3" id="KW-1185">Reference proteome</keyword>
<dbReference type="Pfam" id="PF07728">
    <property type="entry name" value="AAA_5"/>
    <property type="match status" value="1"/>
</dbReference>
<sequence>MTQLEDEFAELVRQIDLPSRNGHKYRQLANWTGERFNMPRDRVNGTYLNETRMITARVSQGAQRRPVLLWAFVGAPLAARDFIRNVEQQVGSGRTNDAIAVCEEDATGRWRVTNLLAEMNWRWSNAFSQAFPAAAHVRVEGAPQLDLAETPPSRPAAQPPENRTTARIQLDGRTWRMIRLAIASNVGVLLVGPPGTGKTSLLHEILADVSADPAAYGLTVPPPGADWYTPDESWTARELVGGETIEDGELRFGPGHLLKALEKGHWLILDEANRGDMDRIMGPLITWISGHEVSLGRASQAIGAPEVVLGWTHGELGDAAGLERLGAAPDELGTDPIRVLAGRDWRLLGAYNALDAQRVFRFGQALGRRFIRVPIPPLDGDAFRVALEERASGLPTGARGAIAALYEAHLNSKLVLGPAIFLRAADYLSAANALLDDESFEEGELSDTGGSEELLDRQLRQLLAEAYLLSAGPWLARLDGARLDELRATIGDRTTALDAEAWEWIERQLPSLG</sequence>
<dbReference type="InterPro" id="IPR003593">
    <property type="entry name" value="AAA+_ATPase"/>
</dbReference>
<proteinExistence type="predicted"/>
<evidence type="ECO:0000313" key="3">
    <source>
        <dbReference type="Proteomes" id="UP000585272"/>
    </source>
</evidence>
<organism evidence="2 3">
    <name type="scientific">Conexibacter arvalis</name>
    <dbReference type="NCBI Taxonomy" id="912552"/>
    <lineage>
        <taxon>Bacteria</taxon>
        <taxon>Bacillati</taxon>
        <taxon>Actinomycetota</taxon>
        <taxon>Thermoleophilia</taxon>
        <taxon>Solirubrobacterales</taxon>
        <taxon>Conexibacteraceae</taxon>
        <taxon>Conexibacter</taxon>
    </lineage>
</organism>
<dbReference type="SMART" id="SM00382">
    <property type="entry name" value="AAA"/>
    <property type="match status" value="1"/>
</dbReference>
<gene>
    <name evidence="2" type="ORF">BDZ31_002664</name>
</gene>
<dbReference type="InterPro" id="IPR052934">
    <property type="entry name" value="Methyl-DNA_Rec/Restrict_Enz"/>
</dbReference>
<dbReference type="Gene3D" id="3.40.50.300">
    <property type="entry name" value="P-loop containing nucleotide triphosphate hydrolases"/>
    <property type="match status" value="1"/>
</dbReference>
<dbReference type="Proteomes" id="UP000585272">
    <property type="component" value="Unassembled WGS sequence"/>
</dbReference>
<accession>A0A840IFG7</accession>
<dbReference type="SUPFAM" id="SSF52540">
    <property type="entry name" value="P-loop containing nucleoside triphosphate hydrolases"/>
    <property type="match status" value="1"/>
</dbReference>
<dbReference type="PANTHER" id="PTHR37291:SF1">
    <property type="entry name" value="TYPE IV METHYL-DIRECTED RESTRICTION ENZYME ECOKMCRB SUBUNIT"/>
    <property type="match status" value="1"/>
</dbReference>
<name>A0A840IFG7_9ACTN</name>
<comment type="caution">
    <text evidence="2">The sequence shown here is derived from an EMBL/GenBank/DDBJ whole genome shotgun (WGS) entry which is preliminary data.</text>
</comment>
<feature type="domain" description="AAA+ ATPase" evidence="1">
    <location>
        <begin position="184"/>
        <end position="372"/>
    </location>
</feature>
<dbReference type="PANTHER" id="PTHR37291">
    <property type="entry name" value="5-METHYLCYTOSINE-SPECIFIC RESTRICTION ENZYME B"/>
    <property type="match status" value="1"/>
</dbReference>
<dbReference type="RefSeq" id="WP_183342788.1">
    <property type="nucleotide sequence ID" value="NZ_JACHNU010000003.1"/>
</dbReference>
<dbReference type="InterPro" id="IPR011704">
    <property type="entry name" value="ATPase_dyneun-rel_AAA"/>
</dbReference>
<evidence type="ECO:0000313" key="2">
    <source>
        <dbReference type="EMBL" id="MBB4663075.1"/>
    </source>
</evidence>
<dbReference type="EMBL" id="JACHNU010000003">
    <property type="protein sequence ID" value="MBB4663075.1"/>
    <property type="molecule type" value="Genomic_DNA"/>
</dbReference>
<evidence type="ECO:0000259" key="1">
    <source>
        <dbReference type="SMART" id="SM00382"/>
    </source>
</evidence>
<protein>
    <recommendedName>
        <fullName evidence="1">AAA+ ATPase domain-containing protein</fullName>
    </recommendedName>
</protein>
<dbReference type="InterPro" id="IPR027417">
    <property type="entry name" value="P-loop_NTPase"/>
</dbReference>
<dbReference type="GO" id="GO:0005524">
    <property type="term" value="F:ATP binding"/>
    <property type="evidence" value="ECO:0007669"/>
    <property type="project" value="InterPro"/>
</dbReference>
<dbReference type="GO" id="GO:0016887">
    <property type="term" value="F:ATP hydrolysis activity"/>
    <property type="evidence" value="ECO:0007669"/>
    <property type="project" value="InterPro"/>
</dbReference>
<reference evidence="2 3" key="1">
    <citation type="submission" date="2020-08" db="EMBL/GenBank/DDBJ databases">
        <title>Genomic Encyclopedia of Archaeal and Bacterial Type Strains, Phase II (KMG-II): from individual species to whole genera.</title>
        <authorList>
            <person name="Goeker M."/>
        </authorList>
    </citation>
    <scope>NUCLEOTIDE SEQUENCE [LARGE SCALE GENOMIC DNA]</scope>
    <source>
        <strain evidence="2 3">DSM 23288</strain>
    </source>
</reference>
<dbReference type="AlphaFoldDB" id="A0A840IFG7"/>